<evidence type="ECO:0000256" key="10">
    <source>
        <dbReference type="ARBA" id="ARBA00023273"/>
    </source>
</evidence>
<keyword evidence="6" id="KW-0963">Cytoplasm</keyword>
<dbReference type="InterPro" id="IPR029412">
    <property type="entry name" value="CEP19"/>
</dbReference>
<name>A0AAV2SRT7_MEGNR</name>
<evidence type="ECO:0000313" key="11">
    <source>
        <dbReference type="EMBL" id="CAL4227943.1"/>
    </source>
</evidence>
<evidence type="ECO:0000256" key="1">
    <source>
        <dbReference type="ARBA" id="ARBA00004114"/>
    </source>
</evidence>
<evidence type="ECO:0000256" key="9">
    <source>
        <dbReference type="ARBA" id="ARBA00023212"/>
    </source>
</evidence>
<comment type="caution">
    <text evidence="11">The sequence shown here is derived from an EMBL/GenBank/DDBJ whole genome shotgun (WGS) entry which is preliminary data.</text>
</comment>
<evidence type="ECO:0000256" key="8">
    <source>
        <dbReference type="ARBA" id="ARBA00023069"/>
    </source>
</evidence>
<evidence type="ECO:0000256" key="4">
    <source>
        <dbReference type="ARBA" id="ARBA00009371"/>
    </source>
</evidence>
<feature type="non-terminal residue" evidence="11">
    <location>
        <position position="119"/>
    </location>
</feature>
<dbReference type="AlphaFoldDB" id="A0AAV2SRT7"/>
<keyword evidence="9" id="KW-0206">Cytoskeleton</keyword>
<proteinExistence type="inferred from homology"/>
<dbReference type="GO" id="GO:0005813">
    <property type="term" value="C:centrosome"/>
    <property type="evidence" value="ECO:0007669"/>
    <property type="project" value="TreeGrafter"/>
</dbReference>
<dbReference type="GO" id="GO:0034454">
    <property type="term" value="P:microtubule anchoring at centrosome"/>
    <property type="evidence" value="ECO:0007669"/>
    <property type="project" value="TreeGrafter"/>
</dbReference>
<keyword evidence="12" id="KW-1185">Reference proteome</keyword>
<dbReference type="PANTHER" id="PTHR31539">
    <property type="entry name" value="CENTROSOMAL PROTEIN OF 19K CEP19"/>
    <property type="match status" value="1"/>
</dbReference>
<comment type="subcellular location">
    <subcellularLocation>
        <location evidence="2">Cytoplasm</location>
        <location evidence="2">Cytoskeleton</location>
        <location evidence="2">Cilium basal body</location>
    </subcellularLocation>
    <subcellularLocation>
        <location evidence="1">Cytoplasm</location>
        <location evidence="1">Cytoskeleton</location>
        <location evidence="1">Microtubule organizing center</location>
        <location evidence="1">Centrosome</location>
        <location evidence="1">Centriole</location>
    </subcellularLocation>
    <subcellularLocation>
        <location evidence="3">Cytoplasm</location>
        <location evidence="3">Cytoskeleton</location>
        <location evidence="3">Spindle</location>
    </subcellularLocation>
</comment>
<keyword evidence="10" id="KW-0966">Cell projection</keyword>
<keyword evidence="7" id="KW-0970">Cilium biogenesis/degradation</keyword>
<sequence>MNEEVSPLKLGIITNPPAVTLVYQTKLGKERQRVMPVRILNKFGPVDNIVKDLQERHTQYLEKVPLLRLEKMLRILQETSKGRNVEEAINNISKDYNIDPNEDLNKVSDEDLAKKKRLM</sequence>
<dbReference type="EMBL" id="CAXKWB010105100">
    <property type="protein sequence ID" value="CAL4227943.1"/>
    <property type="molecule type" value="Genomic_DNA"/>
</dbReference>
<evidence type="ECO:0000256" key="3">
    <source>
        <dbReference type="ARBA" id="ARBA00004186"/>
    </source>
</evidence>
<evidence type="ECO:0000256" key="5">
    <source>
        <dbReference type="ARBA" id="ARBA00022015"/>
    </source>
</evidence>
<evidence type="ECO:0000313" key="12">
    <source>
        <dbReference type="Proteomes" id="UP001497623"/>
    </source>
</evidence>
<reference evidence="11 12" key="1">
    <citation type="submission" date="2024-05" db="EMBL/GenBank/DDBJ databases">
        <authorList>
            <person name="Wallberg A."/>
        </authorList>
    </citation>
    <scope>NUCLEOTIDE SEQUENCE [LARGE SCALE GENOMIC DNA]</scope>
</reference>
<dbReference type="GO" id="GO:0097712">
    <property type="term" value="P:vesicle targeting, trans-Golgi to periciliary membrane compartment"/>
    <property type="evidence" value="ECO:0007669"/>
    <property type="project" value="TreeGrafter"/>
</dbReference>
<organism evidence="11 12">
    <name type="scientific">Meganyctiphanes norvegica</name>
    <name type="common">Northern krill</name>
    <name type="synonym">Thysanopoda norvegica</name>
    <dbReference type="NCBI Taxonomy" id="48144"/>
    <lineage>
        <taxon>Eukaryota</taxon>
        <taxon>Metazoa</taxon>
        <taxon>Ecdysozoa</taxon>
        <taxon>Arthropoda</taxon>
        <taxon>Crustacea</taxon>
        <taxon>Multicrustacea</taxon>
        <taxon>Malacostraca</taxon>
        <taxon>Eumalacostraca</taxon>
        <taxon>Eucarida</taxon>
        <taxon>Euphausiacea</taxon>
        <taxon>Euphausiidae</taxon>
        <taxon>Meganyctiphanes</taxon>
    </lineage>
</organism>
<dbReference type="Proteomes" id="UP001497623">
    <property type="component" value="Unassembled WGS sequence"/>
</dbReference>
<keyword evidence="8" id="KW-0969">Cilium</keyword>
<dbReference type="GO" id="GO:0005814">
    <property type="term" value="C:centriole"/>
    <property type="evidence" value="ECO:0007669"/>
    <property type="project" value="UniProtKB-SubCell"/>
</dbReference>
<evidence type="ECO:0000256" key="6">
    <source>
        <dbReference type="ARBA" id="ARBA00022490"/>
    </source>
</evidence>
<dbReference type="Pfam" id="PF14933">
    <property type="entry name" value="CEP19"/>
    <property type="match status" value="1"/>
</dbReference>
<evidence type="ECO:0000256" key="7">
    <source>
        <dbReference type="ARBA" id="ARBA00022794"/>
    </source>
</evidence>
<accession>A0AAV2SRT7</accession>
<dbReference type="GO" id="GO:0036064">
    <property type="term" value="C:ciliary basal body"/>
    <property type="evidence" value="ECO:0007669"/>
    <property type="project" value="TreeGrafter"/>
</dbReference>
<dbReference type="GO" id="GO:0000922">
    <property type="term" value="C:spindle pole"/>
    <property type="evidence" value="ECO:0007669"/>
    <property type="project" value="TreeGrafter"/>
</dbReference>
<gene>
    <name evidence="11" type="ORF">MNOR_LOCUS39569</name>
</gene>
<evidence type="ECO:0000256" key="2">
    <source>
        <dbReference type="ARBA" id="ARBA00004120"/>
    </source>
</evidence>
<protein>
    <recommendedName>
        <fullName evidence="5">Centrosomal protein of 19 kDa</fullName>
    </recommendedName>
</protein>
<dbReference type="PANTHER" id="PTHR31539:SF1">
    <property type="entry name" value="CENTROSOMAL PROTEIN OF 19 KDA"/>
    <property type="match status" value="1"/>
</dbReference>
<comment type="similarity">
    <text evidence="4">Belongs to the CEP19 family.</text>
</comment>